<dbReference type="InterPro" id="IPR057326">
    <property type="entry name" value="KR_dom"/>
</dbReference>
<reference evidence="5 6" key="1">
    <citation type="submission" date="2017-05" db="EMBL/GenBank/DDBJ databases">
        <title>Isolation of Rhodococcus sp. S2-17 biodegrading of BP-3.</title>
        <authorList>
            <person name="Lee Y."/>
            <person name="Kim K.H."/>
            <person name="Chun B.H."/>
            <person name="Jung H.S."/>
            <person name="Jeon C.O."/>
        </authorList>
    </citation>
    <scope>NUCLEOTIDE SEQUENCE [LARGE SCALE GENOMIC DNA]</scope>
    <source>
        <strain evidence="5 6">S2-17</strain>
    </source>
</reference>
<keyword evidence="6" id="KW-1185">Reference proteome</keyword>
<sequence>MDGRHPVRRDRRPRHHDRRARGRWHRRRIRPSRRTRRDDNEIGDDPGRFGSGAVSDGVTLVVGAAHGIGQATAVTLSRRGHRLALLDRDGDGLRSAAALLDRSPLDTEVVDIRNSDAVTESVRHIEDRHGPVTALAHVAGILETGSILDADPASWQRVFDVNVTGLVNVLRAVGIEMRQRRKGSIVVVGSNAAGVPRTGMGAYGASKAAVAMIVRVLGLELAEYGIRANIVAPGSTDTAMQRSLWSDPADDEGARAAIDGDLASFKVGIPLGRIADAADIADSVEFLLSDRARHITMQALYVDGGATLRA</sequence>
<feature type="region of interest" description="Disordered" evidence="3">
    <location>
        <begin position="1"/>
        <end position="50"/>
    </location>
</feature>
<dbReference type="GO" id="GO:0019290">
    <property type="term" value="P:siderophore biosynthetic process"/>
    <property type="evidence" value="ECO:0007669"/>
    <property type="project" value="InterPro"/>
</dbReference>
<evidence type="ECO:0000256" key="3">
    <source>
        <dbReference type="SAM" id="MobiDB-lite"/>
    </source>
</evidence>
<dbReference type="FunFam" id="3.40.50.720:FF:000084">
    <property type="entry name" value="Short-chain dehydrogenase reductase"/>
    <property type="match status" value="1"/>
</dbReference>
<organism evidence="5 6">
    <name type="scientific">Rhodococcus oxybenzonivorans</name>
    <dbReference type="NCBI Taxonomy" id="1990687"/>
    <lineage>
        <taxon>Bacteria</taxon>
        <taxon>Bacillati</taxon>
        <taxon>Actinomycetota</taxon>
        <taxon>Actinomycetes</taxon>
        <taxon>Mycobacteriales</taxon>
        <taxon>Nocardiaceae</taxon>
        <taxon>Rhodococcus</taxon>
    </lineage>
</organism>
<dbReference type="InterPro" id="IPR036291">
    <property type="entry name" value="NAD(P)-bd_dom_sf"/>
</dbReference>
<feature type="compositionally biased region" description="Basic residues" evidence="3">
    <location>
        <begin position="1"/>
        <end position="35"/>
    </location>
</feature>
<evidence type="ECO:0000313" key="6">
    <source>
        <dbReference type="Proteomes" id="UP000245711"/>
    </source>
</evidence>
<evidence type="ECO:0000256" key="2">
    <source>
        <dbReference type="ARBA" id="ARBA00023002"/>
    </source>
</evidence>
<gene>
    <name evidence="5" type="ORF">CBI38_05780</name>
</gene>
<dbReference type="Proteomes" id="UP000245711">
    <property type="component" value="Chromosome"/>
</dbReference>
<dbReference type="PANTHER" id="PTHR24321:SF13">
    <property type="entry name" value="2,3-DIHYDRO-2,3-DIHYDROXYBENZOATE DEHYDROGENASE"/>
    <property type="match status" value="1"/>
</dbReference>
<feature type="domain" description="Ketoreductase" evidence="4">
    <location>
        <begin position="57"/>
        <end position="236"/>
    </location>
</feature>
<dbReference type="AlphaFoldDB" id="A0A2S2BRH4"/>
<dbReference type="InterPro" id="IPR003560">
    <property type="entry name" value="DHB_DH"/>
</dbReference>
<evidence type="ECO:0000259" key="4">
    <source>
        <dbReference type="SMART" id="SM00822"/>
    </source>
</evidence>
<dbReference type="SMART" id="SM00822">
    <property type="entry name" value="PKS_KR"/>
    <property type="match status" value="1"/>
</dbReference>
<protein>
    <submittedName>
        <fullName evidence="5">2,3-dihydro-2,3-dihydroxybenzoate dehydrogenase</fullName>
    </submittedName>
</protein>
<name>A0A2S2BRH4_9NOCA</name>
<dbReference type="Pfam" id="PF13561">
    <property type="entry name" value="adh_short_C2"/>
    <property type="match status" value="1"/>
</dbReference>
<dbReference type="KEGG" id="roz:CBI38_05780"/>
<accession>A0A2S2BRH4</accession>
<dbReference type="PROSITE" id="PS00061">
    <property type="entry name" value="ADH_SHORT"/>
    <property type="match status" value="1"/>
</dbReference>
<dbReference type="GO" id="GO:0008667">
    <property type="term" value="F:2,3-dihydro-2,3-dihydroxybenzoate dehydrogenase activity"/>
    <property type="evidence" value="ECO:0007669"/>
    <property type="project" value="InterPro"/>
</dbReference>
<dbReference type="SUPFAM" id="SSF51735">
    <property type="entry name" value="NAD(P)-binding Rossmann-fold domains"/>
    <property type="match status" value="1"/>
</dbReference>
<dbReference type="EMBL" id="CP021354">
    <property type="protein sequence ID" value="AWK71158.1"/>
    <property type="molecule type" value="Genomic_DNA"/>
</dbReference>
<evidence type="ECO:0000313" key="5">
    <source>
        <dbReference type="EMBL" id="AWK71158.1"/>
    </source>
</evidence>
<dbReference type="PANTHER" id="PTHR24321">
    <property type="entry name" value="DEHYDROGENASES, SHORT CHAIN"/>
    <property type="match status" value="1"/>
</dbReference>
<dbReference type="PRINTS" id="PR01397">
    <property type="entry name" value="DHBDHDRGNASE"/>
</dbReference>
<dbReference type="Gene3D" id="3.40.50.720">
    <property type="entry name" value="NAD(P)-binding Rossmann-like Domain"/>
    <property type="match status" value="1"/>
</dbReference>
<comment type="similarity">
    <text evidence="1">Belongs to the short-chain dehydrogenases/reductases (SDR) family.</text>
</comment>
<dbReference type="InterPro" id="IPR020904">
    <property type="entry name" value="Sc_DH/Rdtase_CS"/>
</dbReference>
<proteinExistence type="inferred from homology"/>
<evidence type="ECO:0000256" key="1">
    <source>
        <dbReference type="ARBA" id="ARBA00006484"/>
    </source>
</evidence>
<keyword evidence="2" id="KW-0560">Oxidoreductase</keyword>
<dbReference type="InterPro" id="IPR002347">
    <property type="entry name" value="SDR_fam"/>
</dbReference>